<evidence type="ECO:0000256" key="2">
    <source>
        <dbReference type="ARBA" id="ARBA00022723"/>
    </source>
</evidence>
<evidence type="ECO:0000256" key="1">
    <source>
        <dbReference type="ARBA" id="ARBA00022670"/>
    </source>
</evidence>
<feature type="region of interest" description="Disordered" evidence="12">
    <location>
        <begin position="29"/>
        <end position="68"/>
    </location>
</feature>
<dbReference type="SUPFAM" id="SSF55486">
    <property type="entry name" value="Metalloproteases ('zincins'), catalytic domain"/>
    <property type="match status" value="1"/>
</dbReference>
<comment type="caution">
    <text evidence="10">Lacks conserved residue(s) required for the propagation of feature annotation.</text>
</comment>
<dbReference type="PANTHER" id="PTHR10127">
    <property type="entry name" value="DISCOIDIN, CUB, EGF, LAMININ , AND ZINC METALLOPROTEASE DOMAIN CONTAINING"/>
    <property type="match status" value="1"/>
</dbReference>
<reference evidence="14 15" key="1">
    <citation type="journal article" date="2015" name="Nat. Commun.">
        <title>Outbred genome sequencing and CRISPR/Cas9 gene editing in butterflies.</title>
        <authorList>
            <person name="Li X."/>
            <person name="Fan D."/>
            <person name="Zhang W."/>
            <person name="Liu G."/>
            <person name="Zhang L."/>
            <person name="Zhao L."/>
            <person name="Fang X."/>
            <person name="Chen L."/>
            <person name="Dong Y."/>
            <person name="Chen Y."/>
            <person name="Ding Y."/>
            <person name="Zhao R."/>
            <person name="Feng M."/>
            <person name="Zhu Y."/>
            <person name="Feng Y."/>
            <person name="Jiang X."/>
            <person name="Zhu D."/>
            <person name="Xiang H."/>
            <person name="Feng X."/>
            <person name="Li S."/>
            <person name="Wang J."/>
            <person name="Zhang G."/>
            <person name="Kronforst M.R."/>
            <person name="Wang W."/>
        </authorList>
    </citation>
    <scope>NUCLEOTIDE SEQUENCE [LARGE SCALE GENOMIC DNA]</scope>
    <source>
        <strain evidence="14">Ya'a_city_454_Px</strain>
        <tissue evidence="14">Whole body</tissue>
    </source>
</reference>
<comment type="cofactor">
    <cofactor evidence="10 11">
        <name>Zn(2+)</name>
        <dbReference type="ChEBI" id="CHEBI:29105"/>
    </cofactor>
    <text evidence="10 11">Binds 1 zinc ion per subunit.</text>
</comment>
<dbReference type="STRING" id="66420.A0A194PSQ6"/>
<keyword evidence="8" id="KW-1015">Disulfide bond</keyword>
<protein>
    <recommendedName>
        <fullName evidence="11">Metalloendopeptidase</fullName>
        <ecNumber evidence="11">3.4.24.-</ecNumber>
    </recommendedName>
</protein>
<feature type="binding site" evidence="10">
    <location>
        <position position="194"/>
    </location>
    <ligand>
        <name>Zn(2+)</name>
        <dbReference type="ChEBI" id="CHEBI:29105"/>
        <note>catalytic</note>
    </ligand>
</feature>
<dbReference type="EC" id="3.4.24.-" evidence="11"/>
<evidence type="ECO:0000256" key="8">
    <source>
        <dbReference type="ARBA" id="ARBA00023157"/>
    </source>
</evidence>
<dbReference type="InterPro" id="IPR034035">
    <property type="entry name" value="Astacin-like_dom"/>
</dbReference>
<dbReference type="PROSITE" id="PS51864">
    <property type="entry name" value="ASTACIN"/>
    <property type="match status" value="1"/>
</dbReference>
<keyword evidence="4 10" id="KW-0378">Hydrolase</keyword>
<keyword evidence="1 10" id="KW-0645">Protease</keyword>
<feature type="compositionally biased region" description="Polar residues" evidence="12">
    <location>
        <begin position="57"/>
        <end position="68"/>
    </location>
</feature>
<evidence type="ECO:0000256" key="7">
    <source>
        <dbReference type="ARBA" id="ARBA00023145"/>
    </source>
</evidence>
<feature type="binding site" evidence="10">
    <location>
        <position position="190"/>
    </location>
    <ligand>
        <name>Zn(2+)</name>
        <dbReference type="ChEBI" id="CHEBI:29105"/>
        <note>catalytic</note>
    </ligand>
</feature>
<evidence type="ECO:0000256" key="11">
    <source>
        <dbReference type="RuleBase" id="RU361183"/>
    </source>
</evidence>
<evidence type="ECO:0000256" key="9">
    <source>
        <dbReference type="ARBA" id="ARBA00023180"/>
    </source>
</evidence>
<evidence type="ECO:0000256" key="12">
    <source>
        <dbReference type="SAM" id="MobiDB-lite"/>
    </source>
</evidence>
<feature type="signal peptide" evidence="11">
    <location>
        <begin position="1"/>
        <end position="17"/>
    </location>
</feature>
<evidence type="ECO:0000256" key="6">
    <source>
        <dbReference type="ARBA" id="ARBA00023049"/>
    </source>
</evidence>
<keyword evidence="5 10" id="KW-0862">Zinc</keyword>
<feature type="active site" evidence="10">
    <location>
        <position position="191"/>
    </location>
</feature>
<evidence type="ECO:0000256" key="4">
    <source>
        <dbReference type="ARBA" id="ARBA00022801"/>
    </source>
</evidence>
<dbReference type="Gene3D" id="3.40.390.10">
    <property type="entry name" value="Collagenase (Catalytic Domain)"/>
    <property type="match status" value="1"/>
</dbReference>
<dbReference type="Proteomes" id="UP000053268">
    <property type="component" value="Unassembled WGS sequence"/>
</dbReference>
<keyword evidence="2 10" id="KW-0479">Metal-binding</keyword>
<organism evidence="14 15">
    <name type="scientific">Papilio xuthus</name>
    <name type="common">Asian swallowtail butterfly</name>
    <dbReference type="NCBI Taxonomy" id="66420"/>
    <lineage>
        <taxon>Eukaryota</taxon>
        <taxon>Metazoa</taxon>
        <taxon>Ecdysozoa</taxon>
        <taxon>Arthropoda</taxon>
        <taxon>Hexapoda</taxon>
        <taxon>Insecta</taxon>
        <taxon>Pterygota</taxon>
        <taxon>Neoptera</taxon>
        <taxon>Endopterygota</taxon>
        <taxon>Lepidoptera</taxon>
        <taxon>Glossata</taxon>
        <taxon>Ditrysia</taxon>
        <taxon>Papilionoidea</taxon>
        <taxon>Papilionidae</taxon>
        <taxon>Papilioninae</taxon>
        <taxon>Papilio</taxon>
    </lineage>
</organism>
<dbReference type="AlphaFoldDB" id="A0A194PSQ6"/>
<dbReference type="CDD" id="cd04280">
    <property type="entry name" value="ZnMc_astacin_like"/>
    <property type="match status" value="1"/>
</dbReference>
<feature type="domain" description="Peptidase M12A" evidence="13">
    <location>
        <begin position="97"/>
        <end position="292"/>
    </location>
</feature>
<dbReference type="PANTHER" id="PTHR10127:SF780">
    <property type="entry name" value="METALLOENDOPEPTIDASE"/>
    <property type="match status" value="1"/>
</dbReference>
<feature type="binding site" evidence="10">
    <location>
        <position position="200"/>
    </location>
    <ligand>
        <name>Zn(2+)</name>
        <dbReference type="ChEBI" id="CHEBI:29105"/>
        <note>catalytic</note>
    </ligand>
</feature>
<evidence type="ECO:0000256" key="3">
    <source>
        <dbReference type="ARBA" id="ARBA00022729"/>
    </source>
</evidence>
<evidence type="ECO:0000259" key="13">
    <source>
        <dbReference type="PROSITE" id="PS51864"/>
    </source>
</evidence>
<gene>
    <name evidence="14" type="ORF">RR46_11716</name>
</gene>
<evidence type="ECO:0000313" key="15">
    <source>
        <dbReference type="Proteomes" id="UP000053268"/>
    </source>
</evidence>
<sequence>MWVHLTLLLLSLSGLDLVPLSTKDIDISIPDDLDQNSIDGDSQDIDLSSLGPDAYGTPNNDSGDALSTWSESSLMNPEEMGGYGQGDILMPVHHARNGMKDKTSRWPNGIIPYSIDGHFNQEQRDTIMKAIADYHRLTCLRFVPYNGQTDYISITSANTGCWSSVGRIGSRQEVNLQTPGCLSKKGTVLHEILHAVGFTHEQSRPERDDYVTINYNNVKPGSENNFKKSDTSYTSGYGVPYDYNSVMHYSEYAFSRNSKKTIEPKVGGVKLGQREGLSRGDVRKVNAMYNCKKQEPQSGWLSEIWQNIFGGNDKKLEEPQSGWLSEIWQNIFGGNDKKLE</sequence>
<keyword evidence="15" id="KW-1185">Reference proteome</keyword>
<accession>A0A194PSQ6</accession>
<dbReference type="InterPro" id="IPR024079">
    <property type="entry name" value="MetalloPept_cat_dom_sf"/>
</dbReference>
<dbReference type="PRINTS" id="PR00480">
    <property type="entry name" value="ASTACIN"/>
</dbReference>
<evidence type="ECO:0000256" key="10">
    <source>
        <dbReference type="PROSITE-ProRule" id="PRU01211"/>
    </source>
</evidence>
<proteinExistence type="predicted"/>
<dbReference type="GO" id="GO:0004222">
    <property type="term" value="F:metalloendopeptidase activity"/>
    <property type="evidence" value="ECO:0007669"/>
    <property type="project" value="UniProtKB-UniRule"/>
</dbReference>
<dbReference type="InterPro" id="IPR001506">
    <property type="entry name" value="Peptidase_M12A"/>
</dbReference>
<dbReference type="SMART" id="SM00235">
    <property type="entry name" value="ZnMc"/>
    <property type="match status" value="1"/>
</dbReference>
<dbReference type="FunFam" id="3.40.390.10:FF:000015">
    <property type="entry name" value="Meprin A subunit"/>
    <property type="match status" value="1"/>
</dbReference>
<keyword evidence="6 10" id="KW-0482">Metalloprotease</keyword>
<dbReference type="GO" id="GO:0008270">
    <property type="term" value="F:zinc ion binding"/>
    <property type="evidence" value="ECO:0007669"/>
    <property type="project" value="UniProtKB-UniRule"/>
</dbReference>
<evidence type="ECO:0000256" key="5">
    <source>
        <dbReference type="ARBA" id="ARBA00022833"/>
    </source>
</evidence>
<dbReference type="Pfam" id="PF01400">
    <property type="entry name" value="Astacin"/>
    <property type="match status" value="1"/>
</dbReference>
<dbReference type="EMBL" id="KQ459595">
    <property type="protein sequence ID" value="KPI96003.1"/>
    <property type="molecule type" value="Genomic_DNA"/>
</dbReference>
<dbReference type="GO" id="GO:0006508">
    <property type="term" value="P:proteolysis"/>
    <property type="evidence" value="ECO:0007669"/>
    <property type="project" value="UniProtKB-KW"/>
</dbReference>
<feature type="chain" id="PRO_5008443704" description="Metalloendopeptidase" evidence="11">
    <location>
        <begin position="18"/>
        <end position="340"/>
    </location>
</feature>
<dbReference type="InterPro" id="IPR006026">
    <property type="entry name" value="Peptidase_Metallo"/>
</dbReference>
<keyword evidence="9" id="KW-0325">Glycoprotein</keyword>
<name>A0A194PSQ6_PAPXU</name>
<keyword evidence="7" id="KW-0865">Zymogen</keyword>
<keyword evidence="3 11" id="KW-0732">Signal</keyword>
<evidence type="ECO:0000313" key="14">
    <source>
        <dbReference type="EMBL" id="KPI96003.1"/>
    </source>
</evidence>